<reference evidence="1 2" key="1">
    <citation type="journal article" date="2015" name="Genome Announc.">
        <title>Expanding the biotechnology potential of lactobacilli through comparative genomics of 213 strains and associated genera.</title>
        <authorList>
            <person name="Sun Z."/>
            <person name="Harris H.M."/>
            <person name="McCann A."/>
            <person name="Guo C."/>
            <person name="Argimon S."/>
            <person name="Zhang W."/>
            <person name="Yang X."/>
            <person name="Jeffery I.B."/>
            <person name="Cooney J.C."/>
            <person name="Kagawa T.F."/>
            <person name="Liu W."/>
            <person name="Song Y."/>
            <person name="Salvetti E."/>
            <person name="Wrobel A."/>
            <person name="Rasinkangas P."/>
            <person name="Parkhill J."/>
            <person name="Rea M.C."/>
            <person name="O'Sullivan O."/>
            <person name="Ritari J."/>
            <person name="Douillard F.P."/>
            <person name="Paul Ross R."/>
            <person name="Yang R."/>
            <person name="Briner A.E."/>
            <person name="Felis G.E."/>
            <person name="de Vos W.M."/>
            <person name="Barrangou R."/>
            <person name="Klaenhammer T.R."/>
            <person name="Caufield P.W."/>
            <person name="Cui Y."/>
            <person name="Zhang H."/>
            <person name="O'Toole P.W."/>
        </authorList>
    </citation>
    <scope>NUCLEOTIDE SEQUENCE [LARGE SCALE GENOMIC DNA]</scope>
    <source>
        <strain evidence="1 2">DSM 20178</strain>
    </source>
</reference>
<accession>A0A0R1ET49</accession>
<name>A0A0R1ET49_LACZE</name>
<evidence type="ECO:0000313" key="2">
    <source>
        <dbReference type="Proteomes" id="UP000051984"/>
    </source>
</evidence>
<evidence type="ECO:0000313" key="1">
    <source>
        <dbReference type="EMBL" id="KRK10474.1"/>
    </source>
</evidence>
<comment type="caution">
    <text evidence="1">The sequence shown here is derived from an EMBL/GenBank/DDBJ whole genome shotgun (WGS) entry which is preliminary data.</text>
</comment>
<proteinExistence type="predicted"/>
<dbReference type="EMBL" id="AZCT01000022">
    <property type="protein sequence ID" value="KRK10474.1"/>
    <property type="molecule type" value="Genomic_DNA"/>
</dbReference>
<sequence>MNDQVTLANLDDFQLHYEHIADFDNGASPTGDVIINLIDAANHAIQAGMNACDLILASEQCAKPEAYLQGARFSFNVSSSPLGLVIGYDGVNIDE</sequence>
<gene>
    <name evidence="1" type="ORF">FD51_GL001811</name>
</gene>
<dbReference type="AlphaFoldDB" id="A0A0R1ET49"/>
<dbReference type="RefSeq" id="WP_010491205.1">
    <property type="nucleotide sequence ID" value="NZ_AZCT01000022.1"/>
</dbReference>
<protein>
    <submittedName>
        <fullName evidence="1">Uncharacterized protein</fullName>
    </submittedName>
</protein>
<dbReference type="PATRIC" id="fig|1423816.3.peg.1883"/>
<dbReference type="Proteomes" id="UP000051984">
    <property type="component" value="Unassembled WGS sequence"/>
</dbReference>
<organism evidence="1 2">
    <name type="scientific">Lacticaseibacillus zeae DSM 20178 = KCTC 3804</name>
    <dbReference type="NCBI Taxonomy" id="1423816"/>
    <lineage>
        <taxon>Bacteria</taxon>
        <taxon>Bacillati</taxon>
        <taxon>Bacillota</taxon>
        <taxon>Bacilli</taxon>
        <taxon>Lactobacillales</taxon>
        <taxon>Lactobacillaceae</taxon>
        <taxon>Lacticaseibacillus</taxon>
    </lineage>
</organism>